<name>A0A9P0E749_NEZVI</name>
<sequence>MRQRRERWEELEEGGGNRLSGWPGNLNAGQSRHALIIWSPLPTIIFSYLEPQPLTSPSYSLSLNDSLP</sequence>
<gene>
    <name evidence="2" type="ORF">NEZAVI_LOCUS2391</name>
</gene>
<proteinExistence type="predicted"/>
<dbReference type="Proteomes" id="UP001152798">
    <property type="component" value="Chromosome 1"/>
</dbReference>
<dbReference type="EMBL" id="OV725077">
    <property type="protein sequence ID" value="CAH1391353.1"/>
    <property type="molecule type" value="Genomic_DNA"/>
</dbReference>
<protein>
    <submittedName>
        <fullName evidence="2">Uncharacterized protein</fullName>
    </submittedName>
</protein>
<evidence type="ECO:0000256" key="1">
    <source>
        <dbReference type="SAM" id="MobiDB-lite"/>
    </source>
</evidence>
<reference evidence="2" key="1">
    <citation type="submission" date="2022-01" db="EMBL/GenBank/DDBJ databases">
        <authorList>
            <person name="King R."/>
        </authorList>
    </citation>
    <scope>NUCLEOTIDE SEQUENCE</scope>
</reference>
<organism evidence="2 3">
    <name type="scientific">Nezara viridula</name>
    <name type="common">Southern green stink bug</name>
    <name type="synonym">Cimex viridulus</name>
    <dbReference type="NCBI Taxonomy" id="85310"/>
    <lineage>
        <taxon>Eukaryota</taxon>
        <taxon>Metazoa</taxon>
        <taxon>Ecdysozoa</taxon>
        <taxon>Arthropoda</taxon>
        <taxon>Hexapoda</taxon>
        <taxon>Insecta</taxon>
        <taxon>Pterygota</taxon>
        <taxon>Neoptera</taxon>
        <taxon>Paraneoptera</taxon>
        <taxon>Hemiptera</taxon>
        <taxon>Heteroptera</taxon>
        <taxon>Panheteroptera</taxon>
        <taxon>Pentatomomorpha</taxon>
        <taxon>Pentatomoidea</taxon>
        <taxon>Pentatomidae</taxon>
        <taxon>Pentatominae</taxon>
        <taxon>Nezara</taxon>
    </lineage>
</organism>
<dbReference type="AlphaFoldDB" id="A0A9P0E749"/>
<evidence type="ECO:0000313" key="2">
    <source>
        <dbReference type="EMBL" id="CAH1391353.1"/>
    </source>
</evidence>
<evidence type="ECO:0000313" key="3">
    <source>
        <dbReference type="Proteomes" id="UP001152798"/>
    </source>
</evidence>
<feature type="region of interest" description="Disordered" evidence="1">
    <location>
        <begin position="1"/>
        <end position="24"/>
    </location>
</feature>
<keyword evidence="3" id="KW-1185">Reference proteome</keyword>
<accession>A0A9P0E749</accession>